<gene>
    <name evidence="1" type="ORF">E2R57_11650</name>
</gene>
<dbReference type="RefSeq" id="WP_133349217.1">
    <property type="nucleotide sequence ID" value="NZ_SMZQ01000005.1"/>
</dbReference>
<name>A0A4R5XZJ5_9MICC</name>
<sequence length="80" mass="8378">MWSTDWVTVAAGGFPRQKLVTLNAGSGGRGRIVVCQEEKTAVAVGYGGILALQPGCPLMALFSLTFVGMVAVPEWVTDHG</sequence>
<evidence type="ECO:0000313" key="2">
    <source>
        <dbReference type="Proteomes" id="UP000294621"/>
    </source>
</evidence>
<accession>A0A4R5XZJ5</accession>
<reference evidence="1 2" key="1">
    <citation type="submission" date="2019-03" db="EMBL/GenBank/DDBJ databases">
        <title>Genome Sequencing and Assembly of Various Microbes Isolated from Partially Reclaimed Soil and Acid Mine Drainage (AMD) Site.</title>
        <authorList>
            <person name="Steinbock B."/>
            <person name="Bechtold R."/>
            <person name="Sevigny J.L."/>
            <person name="Thomas D."/>
            <person name="Cuthill L.R."/>
            <person name="Aveiro Johannsen E.J."/>
            <person name="Thomas K."/>
            <person name="Ghosh A."/>
        </authorList>
    </citation>
    <scope>NUCLEOTIDE SEQUENCE [LARGE SCALE GENOMIC DNA]</scope>
    <source>
        <strain evidence="1 2">S-A1</strain>
    </source>
</reference>
<comment type="caution">
    <text evidence="1">The sequence shown here is derived from an EMBL/GenBank/DDBJ whole genome shotgun (WGS) entry which is preliminary data.</text>
</comment>
<dbReference type="EMBL" id="SMZQ01000005">
    <property type="protein sequence ID" value="TDL37384.1"/>
    <property type="molecule type" value="Genomic_DNA"/>
</dbReference>
<protein>
    <submittedName>
        <fullName evidence="1">Uncharacterized protein</fullName>
    </submittedName>
</protein>
<organism evidence="1 2">
    <name type="scientific">Arthrobacter nitrophenolicus</name>
    <dbReference type="NCBI Taxonomy" id="683150"/>
    <lineage>
        <taxon>Bacteria</taxon>
        <taxon>Bacillati</taxon>
        <taxon>Actinomycetota</taxon>
        <taxon>Actinomycetes</taxon>
        <taxon>Micrococcales</taxon>
        <taxon>Micrococcaceae</taxon>
        <taxon>Arthrobacter</taxon>
    </lineage>
</organism>
<evidence type="ECO:0000313" key="1">
    <source>
        <dbReference type="EMBL" id="TDL37384.1"/>
    </source>
</evidence>
<proteinExistence type="predicted"/>
<dbReference type="AlphaFoldDB" id="A0A4R5XZJ5"/>
<dbReference type="Proteomes" id="UP000294621">
    <property type="component" value="Unassembled WGS sequence"/>
</dbReference>